<comment type="subcellular location">
    <subcellularLocation>
        <location evidence="1">Mitochondrion outer membrane</location>
        <topology evidence="1">Multi-pass membrane protein</topology>
    </subcellularLocation>
</comment>
<protein>
    <submittedName>
        <fullName evidence="7">4967_t:CDS:1</fullName>
    </submittedName>
</protein>
<sequence length="475" mass="53004">MDSDEKFPLRSRQNEELAEEYLQTFPESDRQRMREYLAAARKLADLVNDSSSEPFYIHSCRIFGTKKTRQSLFKAVISPTFEARTFGELIDEVRIAADKLNRLDIFKYVDVLLDACEDGFAPPEALDMVIAVEEKPRYWIRTGTEIGNDAGSANISLNIRNVFGGAESLEAFMSANTQTSHVFEFCLAKPINGNPDYKIDTSAFSLTKNNQIYSSHDEILRGAALRWRGRSRLGLHELSYGITWRQVSNIAQNATLSIRESAGHSLKSSITNTFTRDVRDDVMLPSKGYYLKLAQEFAGIGGDVDFFKHELESQVNFHLGKGFILSASLRNGLLYPLDGQRSKISDRFFLGGAQSIRGFRLNGIGPREDKKDSLGGDLYVAGGASLFTPLPRLGNYPVKGHFFVNGGNLLQLNQRARLRTNINQLTKTPSISAGVGVVYRSSIVRLEVNFCLPLITTATDKVKKGLQLGLGINFW</sequence>
<comment type="caution">
    <text evidence="7">The sequence shown here is derived from an EMBL/GenBank/DDBJ whole genome shotgun (WGS) entry which is preliminary data.</text>
</comment>
<keyword evidence="4" id="KW-0812">Transmembrane</keyword>
<evidence type="ECO:0000259" key="6">
    <source>
        <dbReference type="Pfam" id="PF01103"/>
    </source>
</evidence>
<dbReference type="PANTHER" id="PTHR12815">
    <property type="entry name" value="SORTING AND ASSEMBLY MACHINERY SAMM50 PROTEIN FAMILY MEMBER"/>
    <property type="match status" value="1"/>
</dbReference>
<dbReference type="InterPro" id="IPR000184">
    <property type="entry name" value="Bac_surfAg_D15"/>
</dbReference>
<keyword evidence="3" id="KW-1134">Transmembrane beta strand</keyword>
<reference evidence="7" key="1">
    <citation type="submission" date="2021-06" db="EMBL/GenBank/DDBJ databases">
        <authorList>
            <person name="Kallberg Y."/>
            <person name="Tangrot J."/>
            <person name="Rosling A."/>
        </authorList>
    </citation>
    <scope>NUCLEOTIDE SEQUENCE</scope>
    <source>
        <strain evidence="7">BR232B</strain>
    </source>
</reference>
<dbReference type="GO" id="GO:0045040">
    <property type="term" value="P:protein insertion into mitochondrial outer membrane"/>
    <property type="evidence" value="ECO:0007669"/>
    <property type="project" value="TreeGrafter"/>
</dbReference>
<gene>
    <name evidence="7" type="ORF">PBRASI_LOCUS8166</name>
</gene>
<dbReference type="Pfam" id="PF01103">
    <property type="entry name" value="Omp85"/>
    <property type="match status" value="1"/>
</dbReference>
<dbReference type="InterPro" id="IPR039910">
    <property type="entry name" value="D15-like"/>
</dbReference>
<dbReference type="PANTHER" id="PTHR12815:SF18">
    <property type="entry name" value="SORTING AND ASSEMBLY MACHINERY COMPONENT 50 HOMOLOG"/>
    <property type="match status" value="1"/>
</dbReference>
<evidence type="ECO:0000256" key="4">
    <source>
        <dbReference type="ARBA" id="ARBA00022692"/>
    </source>
</evidence>
<dbReference type="AlphaFoldDB" id="A0A9N9CT15"/>
<dbReference type="Gene3D" id="2.40.160.50">
    <property type="entry name" value="membrane protein fhac: a member of the omp85/tpsb transporter family"/>
    <property type="match status" value="1"/>
</dbReference>
<evidence type="ECO:0000313" key="8">
    <source>
        <dbReference type="Proteomes" id="UP000789739"/>
    </source>
</evidence>
<feature type="domain" description="Bacterial surface antigen (D15)" evidence="6">
    <location>
        <begin position="161"/>
        <end position="474"/>
    </location>
</feature>
<dbReference type="Proteomes" id="UP000789739">
    <property type="component" value="Unassembled WGS sequence"/>
</dbReference>
<evidence type="ECO:0000256" key="5">
    <source>
        <dbReference type="ARBA" id="ARBA00023136"/>
    </source>
</evidence>
<evidence type="ECO:0000256" key="2">
    <source>
        <dbReference type="ARBA" id="ARBA00010913"/>
    </source>
</evidence>
<evidence type="ECO:0000256" key="1">
    <source>
        <dbReference type="ARBA" id="ARBA00004374"/>
    </source>
</evidence>
<comment type="similarity">
    <text evidence="2">Belongs to the SAM50/omp85 family.</text>
</comment>
<evidence type="ECO:0000313" key="7">
    <source>
        <dbReference type="EMBL" id="CAG8610994.1"/>
    </source>
</evidence>
<proteinExistence type="inferred from homology"/>
<keyword evidence="5" id="KW-0472">Membrane</keyword>
<dbReference type="EMBL" id="CAJVPI010001401">
    <property type="protein sequence ID" value="CAG8610994.1"/>
    <property type="molecule type" value="Genomic_DNA"/>
</dbReference>
<keyword evidence="8" id="KW-1185">Reference proteome</keyword>
<dbReference type="OrthoDB" id="1724197at2759"/>
<dbReference type="GO" id="GO:0005741">
    <property type="term" value="C:mitochondrial outer membrane"/>
    <property type="evidence" value="ECO:0007669"/>
    <property type="project" value="UniProtKB-SubCell"/>
</dbReference>
<accession>A0A9N9CT15</accession>
<organism evidence="7 8">
    <name type="scientific">Paraglomus brasilianum</name>
    <dbReference type="NCBI Taxonomy" id="144538"/>
    <lineage>
        <taxon>Eukaryota</taxon>
        <taxon>Fungi</taxon>
        <taxon>Fungi incertae sedis</taxon>
        <taxon>Mucoromycota</taxon>
        <taxon>Glomeromycotina</taxon>
        <taxon>Glomeromycetes</taxon>
        <taxon>Paraglomerales</taxon>
        <taxon>Paraglomeraceae</taxon>
        <taxon>Paraglomus</taxon>
    </lineage>
</organism>
<name>A0A9N9CT15_9GLOM</name>
<evidence type="ECO:0000256" key="3">
    <source>
        <dbReference type="ARBA" id="ARBA00022452"/>
    </source>
</evidence>